<keyword evidence="1" id="KW-1133">Transmembrane helix</keyword>
<protein>
    <submittedName>
        <fullName evidence="2">Uncharacterized protein</fullName>
    </submittedName>
</protein>
<keyword evidence="1" id="KW-0472">Membrane</keyword>
<name>A0A1X7UE41_AMPQE</name>
<evidence type="ECO:0000313" key="2">
    <source>
        <dbReference type="EnsemblMetazoa" id="Aqu2.1.25738_001"/>
    </source>
</evidence>
<reference evidence="2" key="1">
    <citation type="submission" date="2017-05" db="UniProtKB">
        <authorList>
            <consortium name="EnsemblMetazoa"/>
        </authorList>
    </citation>
    <scope>IDENTIFICATION</scope>
</reference>
<dbReference type="EnsemblMetazoa" id="Aqu2.1.25738_001">
    <property type="protein sequence ID" value="Aqu2.1.25738_001"/>
    <property type="gene ID" value="Aqu2.1.25738"/>
</dbReference>
<organism evidence="2">
    <name type="scientific">Amphimedon queenslandica</name>
    <name type="common">Sponge</name>
    <dbReference type="NCBI Taxonomy" id="400682"/>
    <lineage>
        <taxon>Eukaryota</taxon>
        <taxon>Metazoa</taxon>
        <taxon>Porifera</taxon>
        <taxon>Demospongiae</taxon>
        <taxon>Heteroscleromorpha</taxon>
        <taxon>Haplosclerida</taxon>
        <taxon>Niphatidae</taxon>
        <taxon>Amphimedon</taxon>
    </lineage>
</organism>
<keyword evidence="1" id="KW-0812">Transmembrane</keyword>
<dbReference type="AlphaFoldDB" id="A0A1X7UE41"/>
<sequence length="55" mass="6190">MFSNTVKLMLMSYTYTILYTVLIYSVITVVMDEVSLGQARIVYKSPIIVKDGPSP</sequence>
<feature type="transmembrane region" description="Helical" evidence="1">
    <location>
        <begin position="12"/>
        <end position="31"/>
    </location>
</feature>
<accession>A0A1X7UE41</accession>
<proteinExistence type="predicted"/>
<evidence type="ECO:0000256" key="1">
    <source>
        <dbReference type="SAM" id="Phobius"/>
    </source>
</evidence>
<dbReference type="InParanoid" id="A0A1X7UE41"/>